<evidence type="ECO:0000313" key="3">
    <source>
        <dbReference type="Proteomes" id="UP000076532"/>
    </source>
</evidence>
<dbReference type="EMBL" id="KV417520">
    <property type="protein sequence ID" value="KZP25499.1"/>
    <property type="molecule type" value="Genomic_DNA"/>
</dbReference>
<organism evidence="2 3">
    <name type="scientific">Athelia psychrophila</name>
    <dbReference type="NCBI Taxonomy" id="1759441"/>
    <lineage>
        <taxon>Eukaryota</taxon>
        <taxon>Fungi</taxon>
        <taxon>Dikarya</taxon>
        <taxon>Basidiomycota</taxon>
        <taxon>Agaricomycotina</taxon>
        <taxon>Agaricomycetes</taxon>
        <taxon>Agaricomycetidae</taxon>
        <taxon>Atheliales</taxon>
        <taxon>Atheliaceae</taxon>
        <taxon>Athelia</taxon>
    </lineage>
</organism>
<evidence type="ECO:0000256" key="1">
    <source>
        <dbReference type="SAM" id="MobiDB-lite"/>
    </source>
</evidence>
<gene>
    <name evidence="2" type="ORF">FIBSPDRAFT_855685</name>
</gene>
<proteinExistence type="predicted"/>
<protein>
    <submittedName>
        <fullName evidence="2">Uncharacterized protein</fullName>
    </submittedName>
</protein>
<name>A0A166NY79_9AGAM</name>
<keyword evidence="3" id="KW-1185">Reference proteome</keyword>
<accession>A0A166NY79</accession>
<sequence length="79" mass="8692">MALRSHPPHQSSARAKVSDAPTSPARPRSMTQTRTPVHQEPVEVQYHCTCPKPISTPSASLKAAFNVRFPCRVLNVSQD</sequence>
<dbReference type="Proteomes" id="UP000076532">
    <property type="component" value="Unassembled WGS sequence"/>
</dbReference>
<feature type="region of interest" description="Disordered" evidence="1">
    <location>
        <begin position="1"/>
        <end position="40"/>
    </location>
</feature>
<evidence type="ECO:0000313" key="2">
    <source>
        <dbReference type="EMBL" id="KZP25499.1"/>
    </source>
</evidence>
<dbReference type="AlphaFoldDB" id="A0A166NY79"/>
<reference evidence="2 3" key="1">
    <citation type="journal article" date="2016" name="Mol. Biol. Evol.">
        <title>Comparative Genomics of Early-Diverging Mushroom-Forming Fungi Provides Insights into the Origins of Lignocellulose Decay Capabilities.</title>
        <authorList>
            <person name="Nagy L.G."/>
            <person name="Riley R."/>
            <person name="Tritt A."/>
            <person name="Adam C."/>
            <person name="Daum C."/>
            <person name="Floudas D."/>
            <person name="Sun H."/>
            <person name="Yadav J.S."/>
            <person name="Pangilinan J."/>
            <person name="Larsson K.H."/>
            <person name="Matsuura K."/>
            <person name="Barry K."/>
            <person name="Labutti K."/>
            <person name="Kuo R."/>
            <person name="Ohm R.A."/>
            <person name="Bhattacharya S.S."/>
            <person name="Shirouzu T."/>
            <person name="Yoshinaga Y."/>
            <person name="Martin F.M."/>
            <person name="Grigoriev I.V."/>
            <person name="Hibbett D.S."/>
        </authorList>
    </citation>
    <scope>NUCLEOTIDE SEQUENCE [LARGE SCALE GENOMIC DNA]</scope>
    <source>
        <strain evidence="2 3">CBS 109695</strain>
    </source>
</reference>